<name>A0AA38LJK8_TAXCH</name>
<comment type="caution">
    <text evidence="8">The sequence shown here is derived from an EMBL/GenBank/DDBJ whole genome shotgun (WGS) entry which is preliminary data.</text>
</comment>
<dbReference type="Gene3D" id="3.20.20.80">
    <property type="entry name" value="Glycosidases"/>
    <property type="match status" value="1"/>
</dbReference>
<dbReference type="EC" id="3.2.1.23" evidence="3"/>
<dbReference type="InterPro" id="IPR001944">
    <property type="entry name" value="Glycoside_Hdrlase_35"/>
</dbReference>
<dbReference type="AlphaFoldDB" id="A0AA38LJK8"/>
<organism evidence="8 9">
    <name type="scientific">Taxus chinensis</name>
    <name type="common">Chinese yew</name>
    <name type="synonym">Taxus wallichiana var. chinensis</name>
    <dbReference type="NCBI Taxonomy" id="29808"/>
    <lineage>
        <taxon>Eukaryota</taxon>
        <taxon>Viridiplantae</taxon>
        <taxon>Streptophyta</taxon>
        <taxon>Embryophyta</taxon>
        <taxon>Tracheophyta</taxon>
        <taxon>Spermatophyta</taxon>
        <taxon>Pinopsida</taxon>
        <taxon>Pinidae</taxon>
        <taxon>Conifers II</taxon>
        <taxon>Cupressales</taxon>
        <taxon>Taxaceae</taxon>
        <taxon>Taxus</taxon>
    </lineage>
</organism>
<dbReference type="SUPFAM" id="SSF51445">
    <property type="entry name" value="(Trans)glycosidases"/>
    <property type="match status" value="1"/>
</dbReference>
<dbReference type="Proteomes" id="UP000824469">
    <property type="component" value="Unassembled WGS sequence"/>
</dbReference>
<evidence type="ECO:0000256" key="3">
    <source>
        <dbReference type="ARBA" id="ARBA00012756"/>
    </source>
</evidence>
<evidence type="ECO:0000313" key="8">
    <source>
        <dbReference type="EMBL" id="KAH9323422.1"/>
    </source>
</evidence>
<dbReference type="InterPro" id="IPR017853">
    <property type="entry name" value="GH"/>
</dbReference>
<dbReference type="GO" id="GO:0004565">
    <property type="term" value="F:beta-galactosidase activity"/>
    <property type="evidence" value="ECO:0007669"/>
    <property type="project" value="UniProtKB-EC"/>
</dbReference>
<evidence type="ECO:0000256" key="2">
    <source>
        <dbReference type="ARBA" id="ARBA00009809"/>
    </source>
</evidence>
<feature type="non-terminal residue" evidence="8">
    <location>
        <position position="1"/>
    </location>
</feature>
<sequence>MVKERLAQEDSQEKGWLRDGYPRSLSQVAALESLGIRPDLFILLDAGRKSSYEILEATSIGIKAINTMSMSIAVPSMSLLSSLVNLHSPRKHKHKRSKSMPSRLQECPILTSFQDHLAGEVQRLEQQVECSSSSCFGVDGLGQALQVVVNANSNLSQIDIDSEGMGWSSFTKTQKQAIPISDELDPKHSMTWFLTFGGRVPRRATEDVAFAIARFFQKGGTFQNYYMYHGGTNFGRTAGGPFISTSYDYDAPLDEYDHMELYKDVSVYEIQVSTQTSSMGMEKVSLESLLPVETSTKNTKPFVKWLWHKELIGIWGGEHFSGNGLLEQLYTTKDKSDFLWYTNSVHIDEDEPLSKNKTQVYLHVETRGHALHVFVNGKFAGTQTGSYNNTSFTMHLPITLKVGTNEIALLSMTVGWQTEFTAPKGDNAVALDLSTMSKGQAW</sequence>
<proteinExistence type="inferred from homology"/>
<keyword evidence="9" id="KW-1185">Reference proteome</keyword>
<protein>
    <recommendedName>
        <fullName evidence="3">beta-galactosidase</fullName>
        <ecNumber evidence="3">3.2.1.23</ecNumber>
    </recommendedName>
</protein>
<feature type="domain" description="Beta-galactosidase galactose-binding" evidence="7">
    <location>
        <begin position="339"/>
        <end position="398"/>
    </location>
</feature>
<evidence type="ECO:0000256" key="1">
    <source>
        <dbReference type="ARBA" id="ARBA00001412"/>
    </source>
</evidence>
<evidence type="ECO:0000313" key="9">
    <source>
        <dbReference type="Proteomes" id="UP000824469"/>
    </source>
</evidence>
<evidence type="ECO:0000256" key="5">
    <source>
        <dbReference type="ARBA" id="ARBA00023295"/>
    </source>
</evidence>
<dbReference type="InterPro" id="IPR031330">
    <property type="entry name" value="Gly_Hdrlase_35_cat"/>
</dbReference>
<dbReference type="Pfam" id="PF21467">
    <property type="entry name" value="BetaGal_gal-bd"/>
    <property type="match status" value="1"/>
</dbReference>
<comment type="catalytic activity">
    <reaction evidence="1">
        <text>Hydrolysis of terminal non-reducing beta-D-galactose residues in beta-D-galactosides.</text>
        <dbReference type="EC" id="3.2.1.23"/>
    </reaction>
</comment>
<feature type="domain" description="Glycoside hydrolase 35 catalytic" evidence="6">
    <location>
        <begin position="172"/>
        <end position="260"/>
    </location>
</feature>
<dbReference type="Gene3D" id="2.60.120.260">
    <property type="entry name" value="Galactose-binding domain-like"/>
    <property type="match status" value="1"/>
</dbReference>
<dbReference type="GO" id="GO:0005975">
    <property type="term" value="P:carbohydrate metabolic process"/>
    <property type="evidence" value="ECO:0007669"/>
    <property type="project" value="InterPro"/>
</dbReference>
<dbReference type="InterPro" id="IPR027417">
    <property type="entry name" value="P-loop_NTPase"/>
</dbReference>
<dbReference type="PANTHER" id="PTHR23421">
    <property type="entry name" value="BETA-GALACTOSIDASE RELATED"/>
    <property type="match status" value="1"/>
</dbReference>
<evidence type="ECO:0000259" key="6">
    <source>
        <dbReference type="Pfam" id="PF01301"/>
    </source>
</evidence>
<dbReference type="InterPro" id="IPR048913">
    <property type="entry name" value="BetaGal_gal-bd"/>
</dbReference>
<dbReference type="PRINTS" id="PR00742">
    <property type="entry name" value="GLHYDRLASE35"/>
</dbReference>
<accession>A0AA38LJK8</accession>
<reference evidence="8 9" key="1">
    <citation type="journal article" date="2021" name="Nat. Plants">
        <title>The Taxus genome provides insights into paclitaxel biosynthesis.</title>
        <authorList>
            <person name="Xiong X."/>
            <person name="Gou J."/>
            <person name="Liao Q."/>
            <person name="Li Y."/>
            <person name="Zhou Q."/>
            <person name="Bi G."/>
            <person name="Li C."/>
            <person name="Du R."/>
            <person name="Wang X."/>
            <person name="Sun T."/>
            <person name="Guo L."/>
            <person name="Liang H."/>
            <person name="Lu P."/>
            <person name="Wu Y."/>
            <person name="Zhang Z."/>
            <person name="Ro D.K."/>
            <person name="Shang Y."/>
            <person name="Huang S."/>
            <person name="Yan J."/>
        </authorList>
    </citation>
    <scope>NUCLEOTIDE SEQUENCE [LARGE SCALE GENOMIC DNA]</scope>
    <source>
        <strain evidence="8">Ta-2019</strain>
    </source>
</reference>
<dbReference type="InterPro" id="IPR008979">
    <property type="entry name" value="Galactose-bd-like_sf"/>
</dbReference>
<dbReference type="EMBL" id="JAHRHJ020000003">
    <property type="protein sequence ID" value="KAH9323422.1"/>
    <property type="molecule type" value="Genomic_DNA"/>
</dbReference>
<evidence type="ECO:0000259" key="7">
    <source>
        <dbReference type="Pfam" id="PF21467"/>
    </source>
</evidence>
<dbReference type="Pfam" id="PF01301">
    <property type="entry name" value="Glyco_hydro_35"/>
    <property type="match status" value="1"/>
</dbReference>
<dbReference type="SUPFAM" id="SSF49785">
    <property type="entry name" value="Galactose-binding domain-like"/>
    <property type="match status" value="1"/>
</dbReference>
<comment type="similarity">
    <text evidence="2">Belongs to the glycosyl hydrolase 35 family.</text>
</comment>
<dbReference type="Gene3D" id="3.40.50.300">
    <property type="entry name" value="P-loop containing nucleotide triphosphate hydrolases"/>
    <property type="match status" value="1"/>
</dbReference>
<evidence type="ECO:0000256" key="4">
    <source>
        <dbReference type="ARBA" id="ARBA00022801"/>
    </source>
</evidence>
<keyword evidence="4" id="KW-0378">Hydrolase</keyword>
<keyword evidence="5" id="KW-0326">Glycosidase</keyword>
<gene>
    <name evidence="8" type="ORF">KI387_018061</name>
</gene>